<gene>
    <name evidence="2" type="ORF">XNOV1_A043419</name>
</gene>
<evidence type="ECO:0000313" key="2">
    <source>
        <dbReference type="EMBL" id="CAJ1052045.1"/>
    </source>
</evidence>
<organism evidence="2 3">
    <name type="scientific">Xyrichtys novacula</name>
    <name type="common">Pearly razorfish</name>
    <name type="synonym">Hemipteronotus novacula</name>
    <dbReference type="NCBI Taxonomy" id="13765"/>
    <lineage>
        <taxon>Eukaryota</taxon>
        <taxon>Metazoa</taxon>
        <taxon>Chordata</taxon>
        <taxon>Craniata</taxon>
        <taxon>Vertebrata</taxon>
        <taxon>Euteleostomi</taxon>
        <taxon>Actinopterygii</taxon>
        <taxon>Neopterygii</taxon>
        <taxon>Teleostei</taxon>
        <taxon>Neoteleostei</taxon>
        <taxon>Acanthomorphata</taxon>
        <taxon>Eupercaria</taxon>
        <taxon>Labriformes</taxon>
        <taxon>Labridae</taxon>
        <taxon>Xyrichtys</taxon>
    </lineage>
</organism>
<accession>A0AAV1ETL5</accession>
<reference evidence="2" key="1">
    <citation type="submission" date="2023-08" db="EMBL/GenBank/DDBJ databases">
        <authorList>
            <person name="Alioto T."/>
            <person name="Alioto T."/>
            <person name="Gomez Garrido J."/>
        </authorList>
    </citation>
    <scope>NUCLEOTIDE SEQUENCE</scope>
</reference>
<protein>
    <recommendedName>
        <fullName evidence="4">Centromere protein P</fullName>
    </recommendedName>
</protein>
<dbReference type="GO" id="GO:0000775">
    <property type="term" value="C:chromosome, centromeric region"/>
    <property type="evidence" value="ECO:0007669"/>
    <property type="project" value="InterPro"/>
</dbReference>
<dbReference type="InterPro" id="IPR027801">
    <property type="entry name" value="CENP-P"/>
</dbReference>
<evidence type="ECO:0008006" key="4">
    <source>
        <dbReference type="Google" id="ProtNLM"/>
    </source>
</evidence>
<dbReference type="PANTHER" id="PTHR28577">
    <property type="entry name" value="CENTROMERE PROTEIN P"/>
    <property type="match status" value="1"/>
</dbReference>
<evidence type="ECO:0000256" key="1">
    <source>
        <dbReference type="SAM" id="Coils"/>
    </source>
</evidence>
<dbReference type="Pfam" id="PF13096">
    <property type="entry name" value="CENP-P"/>
    <property type="match status" value="1"/>
</dbReference>
<dbReference type="EMBL" id="OY660865">
    <property type="protein sequence ID" value="CAJ1052045.1"/>
    <property type="molecule type" value="Genomic_DNA"/>
</dbReference>
<dbReference type="GO" id="GO:0034080">
    <property type="term" value="P:CENP-A containing chromatin assembly"/>
    <property type="evidence" value="ECO:0007669"/>
    <property type="project" value="InterPro"/>
</dbReference>
<proteinExistence type="predicted"/>
<keyword evidence="3" id="KW-1185">Reference proteome</keyword>
<dbReference type="PANTHER" id="PTHR28577:SF1">
    <property type="entry name" value="CENTROMERE PROTEIN P"/>
    <property type="match status" value="1"/>
</dbReference>
<dbReference type="GO" id="GO:0005634">
    <property type="term" value="C:nucleus"/>
    <property type="evidence" value="ECO:0007669"/>
    <property type="project" value="TreeGrafter"/>
</dbReference>
<dbReference type="AlphaFoldDB" id="A0AAV1ETL5"/>
<name>A0AAV1ETL5_XYRNO</name>
<evidence type="ECO:0000313" key="3">
    <source>
        <dbReference type="Proteomes" id="UP001178508"/>
    </source>
</evidence>
<dbReference type="Proteomes" id="UP001178508">
    <property type="component" value="Chromosome 2"/>
</dbReference>
<sequence length="298" mass="33912">METMNEENMEEARVLETQIERLQAEVEALQRQQQENHKDITLQLGGQIQDATSHFYGLTQEEGEEKVMFRLKEEVEELEEDLKWQTKMNGIFLNSCTTKTLQNSGSKLVQQFSVSGQCSELAFQVEFLLTEVKNNQQLERTVSDLNVAIEAGDQQDLKDLSIFMSGVEDWSDLLLFFRTLRTFSDRCDDRDRTFEHFQDKYPDVVSFLGDRRSEVMALSHPELPGCGLLVHWSVKVSSWGEVTPKINLLTKIPEKALQLFPSEALGGADEAFESLLRILGPEAALESVIRAISLSEES</sequence>
<feature type="coiled-coil region" evidence="1">
    <location>
        <begin position="5"/>
        <end position="88"/>
    </location>
</feature>
<keyword evidence="1" id="KW-0175">Coiled coil</keyword>